<dbReference type="GO" id="GO:0000146">
    <property type="term" value="F:microfilament motor activity"/>
    <property type="evidence" value="ECO:0007669"/>
    <property type="project" value="TreeGrafter"/>
</dbReference>
<name>A0A836HR25_9TRYP</name>
<dbReference type="PANTHER" id="PTHR45615">
    <property type="entry name" value="MYOSIN HEAVY CHAIN, NON-MUSCLE"/>
    <property type="match status" value="1"/>
</dbReference>
<feature type="region of interest" description="Disordered" evidence="2">
    <location>
        <begin position="50"/>
        <end position="148"/>
    </location>
</feature>
<dbReference type="Proteomes" id="UP000674318">
    <property type="component" value="Unassembled WGS sequence"/>
</dbReference>
<dbReference type="GO" id="GO:0016460">
    <property type="term" value="C:myosin II complex"/>
    <property type="evidence" value="ECO:0007669"/>
    <property type="project" value="TreeGrafter"/>
</dbReference>
<keyword evidence="4" id="KW-1185">Reference proteome</keyword>
<dbReference type="PANTHER" id="PTHR45615:SF40">
    <property type="entry name" value="MYOSIN HEAVY CHAIN, NON-MUSCLE"/>
    <property type="match status" value="1"/>
</dbReference>
<dbReference type="KEGG" id="phet:94289828"/>
<dbReference type="OrthoDB" id="264679at2759"/>
<evidence type="ECO:0000256" key="1">
    <source>
        <dbReference type="SAM" id="Coils"/>
    </source>
</evidence>
<dbReference type="AlphaFoldDB" id="A0A836HR25"/>
<dbReference type="GO" id="GO:0005737">
    <property type="term" value="C:cytoplasm"/>
    <property type="evidence" value="ECO:0007669"/>
    <property type="project" value="TreeGrafter"/>
</dbReference>
<feature type="compositionally biased region" description="Polar residues" evidence="2">
    <location>
        <begin position="67"/>
        <end position="81"/>
    </location>
</feature>
<organism evidence="3 4">
    <name type="scientific">Porcisia hertigi</name>
    <dbReference type="NCBI Taxonomy" id="2761500"/>
    <lineage>
        <taxon>Eukaryota</taxon>
        <taxon>Discoba</taxon>
        <taxon>Euglenozoa</taxon>
        <taxon>Kinetoplastea</taxon>
        <taxon>Metakinetoplastina</taxon>
        <taxon>Trypanosomatida</taxon>
        <taxon>Trypanosomatidae</taxon>
        <taxon>Leishmaniinae</taxon>
        <taxon>Porcisia</taxon>
    </lineage>
</organism>
<feature type="coiled-coil region" evidence="1">
    <location>
        <begin position="286"/>
        <end position="733"/>
    </location>
</feature>
<keyword evidence="1" id="KW-0175">Coiled coil</keyword>
<dbReference type="GeneID" id="94289828"/>
<evidence type="ECO:0000313" key="4">
    <source>
        <dbReference type="Proteomes" id="UP000674318"/>
    </source>
</evidence>
<feature type="region of interest" description="Disordered" evidence="2">
    <location>
        <begin position="1"/>
        <end position="36"/>
    </location>
</feature>
<feature type="compositionally biased region" description="Low complexity" evidence="2">
    <location>
        <begin position="92"/>
        <end position="112"/>
    </location>
</feature>
<dbReference type="EMBL" id="JAFJZO010000031">
    <property type="protein sequence ID" value="KAG5497489.1"/>
    <property type="molecule type" value="Genomic_DNA"/>
</dbReference>
<gene>
    <name evidence="3" type="ORF">JKF63_03752</name>
</gene>
<accession>A0A836HR25</accession>
<feature type="region of interest" description="Disordered" evidence="2">
    <location>
        <begin position="235"/>
        <end position="254"/>
    </location>
</feature>
<dbReference type="Gene3D" id="1.10.287.620">
    <property type="entry name" value="Helix Hairpins"/>
    <property type="match status" value="1"/>
</dbReference>
<sequence length="768" mass="86344">MSKVSPRVRRFDEVDSDSDVEVQAAQPRRAMPSLSFKTVSVTEDSESIAFESDCDSTQHSGMVIASAKNTQKDASSPTAHLSKSLPPALKQASPAAVASSTPPASTTKKTVTNRTPAAEAQPLQQPTPLAKSAGPLAISPSVTPDDSAAHISLVGPAQVQDDDDDDRASDEFIQHVLPIHPHRTARGPQPPAFGVSQKGENSGNGAVRASRLWPSAADDATDELLVRAQLRLEERRRKRTPSQPGSFQLSPPRGVAPLSVNTLFRQDTPRQMANHVSPTTSFDPRIRRLQQENTRLQDEVAFLGRENQKLRSMKCSADASEALRLQLTVDMLRKELESKQLRLQRTLDTTSAEVREAKRQIEDTMEQCEGYHSAADQYKQLYSDKQKELEKVKTQLQSLFYDVNAMEQHQRAVDSEYADQLASEREKAERAVALVEEVKRQRDQLQSLITQLRNEVSTAVEAKRQAVEQVTDAVNTARRNRAEYEQRIQQLNEDMVQLKKTLADQDRAQEIQLREAQQAQAALQERLKGYAEAQQREAERSRCTLEAAREDHRRVLQQEKMRRVEMEEQLRRMEEEGRAAQSRYTASLNAEAETRVRKLREEVQAERLAREAVEREVVRLTTEVEHLRESADYHQQETRRISNNFAQSEQLREKAERQCASLTHTLEDMMAQEEAHAREIEQLKGAVSSAAQGGSSIVAVGGGADVNDILIDLQQLSEENDRLTGECTRLAGERDVLIEENGRIAEELLKWKHEMRQCLTARTRPTSS</sequence>
<dbReference type="GO" id="GO:0051015">
    <property type="term" value="F:actin filament binding"/>
    <property type="evidence" value="ECO:0007669"/>
    <property type="project" value="TreeGrafter"/>
</dbReference>
<proteinExistence type="predicted"/>
<dbReference type="RefSeq" id="XP_067754957.1">
    <property type="nucleotide sequence ID" value="XM_067899751.1"/>
</dbReference>
<evidence type="ECO:0000313" key="3">
    <source>
        <dbReference type="EMBL" id="KAG5497489.1"/>
    </source>
</evidence>
<reference evidence="3 4" key="1">
    <citation type="submission" date="2021-02" db="EMBL/GenBank/DDBJ databases">
        <title>Porcisia hertigi Genome sequencing and assembly.</title>
        <authorList>
            <person name="Almutairi H."/>
            <person name="Gatherer D."/>
        </authorList>
    </citation>
    <scope>NUCLEOTIDE SEQUENCE [LARGE SCALE GENOMIC DNA]</scope>
    <source>
        <strain evidence="3 4">C119</strain>
    </source>
</reference>
<dbReference type="GO" id="GO:0032982">
    <property type="term" value="C:myosin filament"/>
    <property type="evidence" value="ECO:0007669"/>
    <property type="project" value="TreeGrafter"/>
</dbReference>
<protein>
    <submittedName>
        <fullName evidence="3">Uncharacterized protein</fullName>
    </submittedName>
</protein>
<comment type="caution">
    <text evidence="3">The sequence shown here is derived from an EMBL/GenBank/DDBJ whole genome shotgun (WGS) entry which is preliminary data.</text>
</comment>
<evidence type="ECO:0000256" key="2">
    <source>
        <dbReference type="SAM" id="MobiDB-lite"/>
    </source>
</evidence>